<dbReference type="EMBL" id="QRDZ01000005">
    <property type="protein sequence ID" value="RED85114.1"/>
    <property type="molecule type" value="Genomic_DNA"/>
</dbReference>
<evidence type="ECO:0000313" key="4">
    <source>
        <dbReference type="EMBL" id="RED85114.1"/>
    </source>
</evidence>
<dbReference type="GO" id="GO:0000155">
    <property type="term" value="F:phosphorelay sensor kinase activity"/>
    <property type="evidence" value="ECO:0007669"/>
    <property type="project" value="InterPro"/>
</dbReference>
<dbReference type="RefSeq" id="WP_116060123.1">
    <property type="nucleotide sequence ID" value="NZ_QRDZ01000005.1"/>
</dbReference>
<dbReference type="Gene3D" id="3.30.565.10">
    <property type="entry name" value="Histidine kinase-like ATPase, C-terminal domain"/>
    <property type="match status" value="1"/>
</dbReference>
<evidence type="ECO:0000259" key="2">
    <source>
        <dbReference type="Pfam" id="PF02518"/>
    </source>
</evidence>
<accession>A0A3D9KFQ0</accession>
<organism evidence="4 5">
    <name type="scientific">Cohnella phaseoli</name>
    <dbReference type="NCBI Taxonomy" id="456490"/>
    <lineage>
        <taxon>Bacteria</taxon>
        <taxon>Bacillati</taxon>
        <taxon>Bacillota</taxon>
        <taxon>Bacilli</taxon>
        <taxon>Bacillales</taxon>
        <taxon>Paenibacillaceae</taxon>
        <taxon>Cohnella</taxon>
    </lineage>
</organism>
<name>A0A3D9KFQ0_9BACL</name>
<feature type="domain" description="Signal transduction histidine kinase internal region" evidence="3">
    <location>
        <begin position="370"/>
        <end position="449"/>
    </location>
</feature>
<dbReference type="Pfam" id="PF06580">
    <property type="entry name" value="His_kinase"/>
    <property type="match status" value="1"/>
</dbReference>
<feature type="transmembrane region" description="Helical" evidence="1">
    <location>
        <begin position="14"/>
        <end position="37"/>
    </location>
</feature>
<sequence>MPLKRTPLFVYQKIIIVFFVLMIPAYAIHIGINYMGFSFVKKQILSSHLANANFYAVQLESSIDFIRGRQLEFLNDSDLQKLGFMSDSLDKFQEIMLVKSIGEKLATIQNASPYVINSGVYIKSYGKTISTRGGVKNLPNDEWSSVKSRMESGMNKAVYYSKDTIIFVKSSNNDNFVSYLELSVSRFQQTLQQLVQGGSGAGVAIIDEPLRTPVIFDEADARIIGTMIEQLPDNKIGEVHEYLQVRANDETYLILVTALHSYGWKLLTYVTEEQITGPLKKFNTWFFVLFIVSFIVIFLFSFSVNRMIHKPLYKLIQSFRKTELDHLHMSAPPQRDNEFDYIYRSFDNMMKKLNVSVRQNYEQKMALQQSELKQLQSQINPHFLYNGFYNIYRFCKSGDQETAATLAQRLASYYHFITRSGSDEVALRMEYQNALDYCEIQRIRFSNRIELQYDKLPPHLHPIQIPRLILQPVIENAFEHAFEHSSKGGVLHVRVVEENSRIVFRIEDDGAHLTDEQIRLLEERLKMTTGVSEKTGILNVNGRIRLKYGEESGVAVSRSPLGGLRVDVIILVQGGWKNV</sequence>
<keyword evidence="1" id="KW-0812">Transmembrane</keyword>
<dbReference type="PANTHER" id="PTHR34220">
    <property type="entry name" value="SENSOR HISTIDINE KINASE YPDA"/>
    <property type="match status" value="1"/>
</dbReference>
<dbReference type="InterPro" id="IPR050640">
    <property type="entry name" value="Bact_2-comp_sensor_kinase"/>
</dbReference>
<keyword evidence="4" id="KW-0808">Transferase</keyword>
<proteinExistence type="predicted"/>
<protein>
    <submittedName>
        <fullName evidence="4">Two-component system sensor histidine kinase YesM</fullName>
    </submittedName>
</protein>
<gene>
    <name evidence="4" type="ORF">DFP98_105119</name>
</gene>
<dbReference type="InterPro" id="IPR003594">
    <property type="entry name" value="HATPase_dom"/>
</dbReference>
<keyword evidence="5" id="KW-1185">Reference proteome</keyword>
<dbReference type="InterPro" id="IPR036890">
    <property type="entry name" value="HATPase_C_sf"/>
</dbReference>
<comment type="caution">
    <text evidence="4">The sequence shown here is derived from an EMBL/GenBank/DDBJ whole genome shotgun (WGS) entry which is preliminary data.</text>
</comment>
<dbReference type="Proteomes" id="UP000256977">
    <property type="component" value="Unassembled WGS sequence"/>
</dbReference>
<dbReference type="Gene3D" id="6.10.340.10">
    <property type="match status" value="1"/>
</dbReference>
<dbReference type="InterPro" id="IPR010559">
    <property type="entry name" value="Sig_transdc_His_kin_internal"/>
</dbReference>
<reference evidence="4 5" key="1">
    <citation type="submission" date="2018-07" db="EMBL/GenBank/DDBJ databases">
        <title>Genomic Encyclopedia of Type Strains, Phase III (KMG-III): the genomes of soil and plant-associated and newly described type strains.</title>
        <authorList>
            <person name="Whitman W."/>
        </authorList>
    </citation>
    <scope>NUCLEOTIDE SEQUENCE [LARGE SCALE GENOMIC DNA]</scope>
    <source>
        <strain evidence="4 5">CECT 7287</strain>
    </source>
</reference>
<evidence type="ECO:0000313" key="5">
    <source>
        <dbReference type="Proteomes" id="UP000256977"/>
    </source>
</evidence>
<dbReference type="Pfam" id="PF02518">
    <property type="entry name" value="HATPase_c"/>
    <property type="match status" value="1"/>
</dbReference>
<dbReference type="PANTHER" id="PTHR34220:SF7">
    <property type="entry name" value="SENSOR HISTIDINE KINASE YPDA"/>
    <property type="match status" value="1"/>
</dbReference>
<evidence type="ECO:0000259" key="3">
    <source>
        <dbReference type="Pfam" id="PF06580"/>
    </source>
</evidence>
<keyword evidence="4" id="KW-0418">Kinase</keyword>
<dbReference type="GO" id="GO:0016020">
    <property type="term" value="C:membrane"/>
    <property type="evidence" value="ECO:0007669"/>
    <property type="project" value="InterPro"/>
</dbReference>
<dbReference type="OrthoDB" id="2062925at2"/>
<feature type="transmembrane region" description="Helical" evidence="1">
    <location>
        <begin position="282"/>
        <end position="304"/>
    </location>
</feature>
<dbReference type="AlphaFoldDB" id="A0A3D9KFQ0"/>
<dbReference type="SUPFAM" id="SSF55874">
    <property type="entry name" value="ATPase domain of HSP90 chaperone/DNA topoisomerase II/histidine kinase"/>
    <property type="match status" value="1"/>
</dbReference>
<keyword evidence="1" id="KW-1133">Transmembrane helix</keyword>
<keyword evidence="1" id="KW-0472">Membrane</keyword>
<evidence type="ECO:0000256" key="1">
    <source>
        <dbReference type="SAM" id="Phobius"/>
    </source>
</evidence>
<feature type="domain" description="Histidine kinase/HSP90-like ATPase" evidence="2">
    <location>
        <begin position="470"/>
        <end position="566"/>
    </location>
</feature>